<accession>A0A939PCM8</accession>
<evidence type="ECO:0000313" key="2">
    <source>
        <dbReference type="EMBL" id="MBO2446809.1"/>
    </source>
</evidence>
<reference evidence="2" key="1">
    <citation type="submission" date="2021-03" db="EMBL/GenBank/DDBJ databases">
        <authorList>
            <person name="Kanchanasin P."/>
            <person name="Saeng-In P."/>
            <person name="Phongsopitanun W."/>
            <person name="Yuki M."/>
            <person name="Kudo T."/>
            <person name="Ohkuma M."/>
            <person name="Tanasupawat S."/>
        </authorList>
    </citation>
    <scope>NUCLEOTIDE SEQUENCE</scope>
    <source>
        <strain evidence="2">GKU 128</strain>
    </source>
</reference>
<keyword evidence="2" id="KW-0378">Hydrolase</keyword>
<dbReference type="InterPro" id="IPR050266">
    <property type="entry name" value="AB_hydrolase_sf"/>
</dbReference>
<gene>
    <name evidence="2" type="ORF">J4573_06880</name>
</gene>
<dbReference type="InterPro" id="IPR000073">
    <property type="entry name" value="AB_hydrolase_1"/>
</dbReference>
<dbReference type="PANTHER" id="PTHR43798">
    <property type="entry name" value="MONOACYLGLYCEROL LIPASE"/>
    <property type="match status" value="1"/>
</dbReference>
<comment type="caution">
    <text evidence="2">The sequence shown here is derived from an EMBL/GenBank/DDBJ whole genome shotgun (WGS) entry which is preliminary data.</text>
</comment>
<dbReference type="RefSeq" id="WP_208254383.1">
    <property type="nucleotide sequence ID" value="NZ_JAGEOJ010000002.1"/>
</dbReference>
<dbReference type="Proteomes" id="UP000669179">
    <property type="component" value="Unassembled WGS sequence"/>
</dbReference>
<dbReference type="AlphaFoldDB" id="A0A939PCM8"/>
<dbReference type="Gene3D" id="3.40.50.1820">
    <property type="entry name" value="alpha/beta hydrolase"/>
    <property type="match status" value="1"/>
</dbReference>
<evidence type="ECO:0000259" key="1">
    <source>
        <dbReference type="Pfam" id="PF00561"/>
    </source>
</evidence>
<dbReference type="GO" id="GO:0016787">
    <property type="term" value="F:hydrolase activity"/>
    <property type="evidence" value="ECO:0007669"/>
    <property type="project" value="UniProtKB-KW"/>
</dbReference>
<dbReference type="PANTHER" id="PTHR43798:SF33">
    <property type="entry name" value="HYDROLASE, PUTATIVE (AFU_ORTHOLOGUE AFUA_2G14860)-RELATED"/>
    <property type="match status" value="1"/>
</dbReference>
<dbReference type="GO" id="GO:0016020">
    <property type="term" value="C:membrane"/>
    <property type="evidence" value="ECO:0007669"/>
    <property type="project" value="TreeGrafter"/>
</dbReference>
<sequence>MPFADLGDVRLFYTDDAPAEAKDTLLLVHGYAADSQDWLWHIPALVEAGYRVIAPDLRGHGHSSAPETGYRPEDTAGDLVLLLDHLGLDRVIAFGHSMGGMVVTALAVEHPERVRALVCVDPAYGLPQQVAQFMPSMIDGLAKDPYAAVLAWEAVLYTPATPEHVLSAHSRKIQATAEPALRQAFPALFTGADQWGCRPESDAYVSRRTCPVLVHWADAERAGWENELLKHPVSKAIAWPGAGHRLHEERPAEFLHVVKNWLEELEKLAELDKEKSA</sequence>
<name>A0A939PCM8_9ACTN</name>
<keyword evidence="3" id="KW-1185">Reference proteome</keyword>
<organism evidence="2 3">
    <name type="scientific">Actinomadura barringtoniae</name>
    <dbReference type="NCBI Taxonomy" id="1427535"/>
    <lineage>
        <taxon>Bacteria</taxon>
        <taxon>Bacillati</taxon>
        <taxon>Actinomycetota</taxon>
        <taxon>Actinomycetes</taxon>
        <taxon>Streptosporangiales</taxon>
        <taxon>Thermomonosporaceae</taxon>
        <taxon>Actinomadura</taxon>
    </lineage>
</organism>
<dbReference type="Pfam" id="PF00561">
    <property type="entry name" value="Abhydrolase_1"/>
    <property type="match status" value="1"/>
</dbReference>
<protein>
    <submittedName>
        <fullName evidence="2">Alpha/beta hydrolase</fullName>
    </submittedName>
</protein>
<dbReference type="InterPro" id="IPR000639">
    <property type="entry name" value="Epox_hydrolase-like"/>
</dbReference>
<feature type="domain" description="AB hydrolase-1" evidence="1">
    <location>
        <begin position="24"/>
        <end position="147"/>
    </location>
</feature>
<dbReference type="InterPro" id="IPR029058">
    <property type="entry name" value="AB_hydrolase_fold"/>
</dbReference>
<dbReference type="EMBL" id="JAGEOJ010000002">
    <property type="protein sequence ID" value="MBO2446809.1"/>
    <property type="molecule type" value="Genomic_DNA"/>
</dbReference>
<evidence type="ECO:0000313" key="3">
    <source>
        <dbReference type="Proteomes" id="UP000669179"/>
    </source>
</evidence>
<proteinExistence type="predicted"/>
<dbReference type="PRINTS" id="PR00412">
    <property type="entry name" value="EPOXHYDRLASE"/>
</dbReference>
<dbReference type="SUPFAM" id="SSF53474">
    <property type="entry name" value="alpha/beta-Hydrolases"/>
    <property type="match status" value="1"/>
</dbReference>
<dbReference type="PRINTS" id="PR00111">
    <property type="entry name" value="ABHYDROLASE"/>
</dbReference>